<evidence type="ECO:0000313" key="2">
    <source>
        <dbReference type="EMBL" id="KAG2381841.1"/>
    </source>
</evidence>
<organism evidence="2 3">
    <name type="scientific">Naegleria lovaniensis</name>
    <name type="common">Amoeba</name>
    <dbReference type="NCBI Taxonomy" id="51637"/>
    <lineage>
        <taxon>Eukaryota</taxon>
        <taxon>Discoba</taxon>
        <taxon>Heterolobosea</taxon>
        <taxon>Tetramitia</taxon>
        <taxon>Eutetramitia</taxon>
        <taxon>Vahlkampfiidae</taxon>
        <taxon>Naegleria</taxon>
    </lineage>
</organism>
<accession>A0AA88GIW9</accession>
<dbReference type="GeneID" id="68098679"/>
<dbReference type="AlphaFoldDB" id="A0AA88GIW9"/>
<feature type="transmembrane region" description="Helical" evidence="1">
    <location>
        <begin position="122"/>
        <end position="143"/>
    </location>
</feature>
<evidence type="ECO:0000256" key="1">
    <source>
        <dbReference type="SAM" id="Phobius"/>
    </source>
</evidence>
<keyword evidence="1" id="KW-0472">Membrane</keyword>
<dbReference type="Proteomes" id="UP000816034">
    <property type="component" value="Unassembled WGS sequence"/>
</dbReference>
<sequence>MDGGSIFCESKSQRVLNSIGNYMGMTIEEKYHPFVRNYLSPYIFTTYNLDAPELSIYKYEMKISPTTRKLHFKIIPKSIPPFVISLTIILGTILFIQLNFGMFAWTKTRMFWNTELPLWKKIPLLGLGIFVETGISGIALTFLRHALSCAALSTFFSTLEYSADVKFTGS</sequence>
<reference evidence="2 3" key="1">
    <citation type="journal article" date="2018" name="BMC Genomics">
        <title>The genome of Naegleria lovaniensis, the basis for a comparative approach to unravel pathogenicity factors of the human pathogenic amoeba N. fowleri.</title>
        <authorList>
            <person name="Liechti N."/>
            <person name="Schurch N."/>
            <person name="Bruggmann R."/>
            <person name="Wittwer M."/>
        </authorList>
    </citation>
    <scope>NUCLEOTIDE SEQUENCE [LARGE SCALE GENOMIC DNA]</scope>
    <source>
        <strain evidence="2 3">ATCC 30569</strain>
    </source>
</reference>
<proteinExistence type="predicted"/>
<name>A0AA88GIW9_NAELO</name>
<keyword evidence="3" id="KW-1185">Reference proteome</keyword>
<keyword evidence="1" id="KW-0812">Transmembrane</keyword>
<keyword evidence="1" id="KW-1133">Transmembrane helix</keyword>
<dbReference type="EMBL" id="PYSW02000026">
    <property type="protein sequence ID" value="KAG2381841.1"/>
    <property type="molecule type" value="Genomic_DNA"/>
</dbReference>
<feature type="transmembrane region" description="Helical" evidence="1">
    <location>
        <begin position="79"/>
        <end position="102"/>
    </location>
</feature>
<evidence type="ECO:0000313" key="3">
    <source>
        <dbReference type="Proteomes" id="UP000816034"/>
    </source>
</evidence>
<gene>
    <name evidence="2" type="ORF">C9374_006225</name>
</gene>
<protein>
    <submittedName>
        <fullName evidence="2">Uncharacterized protein</fullName>
    </submittedName>
</protein>
<comment type="caution">
    <text evidence="2">The sequence shown here is derived from an EMBL/GenBank/DDBJ whole genome shotgun (WGS) entry which is preliminary data.</text>
</comment>
<dbReference type="RefSeq" id="XP_044547520.1">
    <property type="nucleotide sequence ID" value="XM_044696062.1"/>
</dbReference>